<dbReference type="InterPro" id="IPR040898">
    <property type="entry name" value="CxC6"/>
</dbReference>
<dbReference type="AlphaFoldDB" id="A0A0D6ER31"/>
<reference evidence="5" key="1">
    <citation type="submission" date="2015-02" db="EMBL/GenBank/DDBJ databases">
        <authorList>
            <person name="Gon?alves P."/>
        </authorList>
    </citation>
    <scope>NUCLEOTIDE SEQUENCE [LARGE SCALE GENOMIC DNA]</scope>
</reference>
<feature type="non-terminal residue" evidence="4">
    <location>
        <position position="1"/>
    </location>
</feature>
<dbReference type="Proteomes" id="UP000243876">
    <property type="component" value="Unassembled WGS sequence"/>
</dbReference>
<evidence type="ECO:0000313" key="4">
    <source>
        <dbReference type="EMBL" id="CEQ42303.1"/>
    </source>
</evidence>
<sequence>KDLLREVGDSASLAPKTPCRSVVFANSFEPDPVSPGNSSVSDDDTLTPSNPLKEVSPTKRRLLDPASLLCLLSFFLTLVGASDPARLSSTVSALTLSAPTLTFLDTVNLAISLRDNAQLLAIAQAHTAANGRPFSSSLNALSRLSFSSLPTNPPDPAPPTLVVARALDLFALPSDPSPSPSPCISPAPPLVLTTPRTVCAQCDSALTLRCGFSDPIFLVDAARPARPAHVAQHECTNPSCRVRHAADHYEVAFERRSVWVWEHEPRYLKVGERTWVTIGFAHHFRRLLLSQCVSARGFAALWNELYADAPDRDVPAGASATGGAGAHESDSDASGFEPETPPARNQGKGRADRTRFKLSSEHVWRSFVVLSCVLAASSTSSGRLATLPRPSAESLVRFANRWLFGGGDVHVLQKHRCSTCMKVRRKRWRGGPATEEERAEGVRWAGSLKKDVHDKRVVEDTQLDRKSAVSFAVCDGIRIGHLLCAYPSCPNPPTKQTRSQRFCPSHVYLHELCGVLGCDRFRVELDDGEPTEACFDEKHQRLWLEFSKQRSATVERGWRRKRPDHAEVLQAHTVKTPGSSESDSDDEVVKLEWKSPKVGYAEELDEHETVTTMWALRRISTLQLLVAACGTPLAWAKFTANESPEEVIGFLSSVHSQLDCKAPAPSSSSTNIPCFPSYIAYDRACDVLRAVALPNAPDLVSASQPAVSGKGARSTGFPPFLSSSRLVVTAFHRQGHRHADALCTGFCSDSPLDGSAPDLVTPYQSISSSGKREKHGSRTFERAFNTSAAEQLNSSLSGFTHLLQSMKAQNYDFLVHVILRDKKLRREREVGSEWVVDGAGDL</sequence>
<feature type="domain" description="CxC5 like cysteine cluster associated with KDZ" evidence="2">
    <location>
        <begin position="189"/>
        <end position="305"/>
    </location>
</feature>
<name>A0A0D6ER31_SPOSA</name>
<dbReference type="Pfam" id="PF18721">
    <property type="entry name" value="CxC6"/>
    <property type="match status" value="1"/>
</dbReference>
<evidence type="ECO:0000256" key="1">
    <source>
        <dbReference type="SAM" id="MobiDB-lite"/>
    </source>
</evidence>
<dbReference type="InterPro" id="IPR041539">
    <property type="entry name" value="CxC5"/>
</dbReference>
<accession>A0A0D6ER31</accession>
<dbReference type="Pfam" id="PF18718">
    <property type="entry name" value="CxC5"/>
    <property type="match status" value="1"/>
</dbReference>
<feature type="compositionally biased region" description="Polar residues" evidence="1">
    <location>
        <begin position="35"/>
        <end position="50"/>
    </location>
</feature>
<evidence type="ECO:0000259" key="2">
    <source>
        <dbReference type="Pfam" id="PF18718"/>
    </source>
</evidence>
<dbReference type="EMBL" id="CENE01000023">
    <property type="protein sequence ID" value="CEQ42303.1"/>
    <property type="molecule type" value="Genomic_DNA"/>
</dbReference>
<proteinExistence type="predicted"/>
<evidence type="ECO:0000259" key="3">
    <source>
        <dbReference type="Pfam" id="PF18721"/>
    </source>
</evidence>
<protein>
    <submittedName>
        <fullName evidence="4">SPOSA6832_04107-mRNA-1:cds</fullName>
    </submittedName>
</protein>
<feature type="region of interest" description="Disordered" evidence="1">
    <location>
        <begin position="30"/>
        <end position="58"/>
    </location>
</feature>
<feature type="region of interest" description="Disordered" evidence="1">
    <location>
        <begin position="314"/>
        <end position="352"/>
    </location>
</feature>
<keyword evidence="5" id="KW-1185">Reference proteome</keyword>
<gene>
    <name evidence="4" type="primary">SPOSA6832_04107</name>
</gene>
<evidence type="ECO:0000313" key="5">
    <source>
        <dbReference type="Proteomes" id="UP000243876"/>
    </source>
</evidence>
<feature type="domain" description="CxC6 like cysteine cluster associated with KDZ" evidence="3">
    <location>
        <begin position="473"/>
        <end position="543"/>
    </location>
</feature>
<dbReference type="OrthoDB" id="2527272at2759"/>
<organism evidence="4 5">
    <name type="scientific">Sporidiobolus salmonicolor</name>
    <name type="common">Yeast-like fungus</name>
    <name type="synonym">Sporobolomyces salmonicolor</name>
    <dbReference type="NCBI Taxonomy" id="5005"/>
    <lineage>
        <taxon>Eukaryota</taxon>
        <taxon>Fungi</taxon>
        <taxon>Dikarya</taxon>
        <taxon>Basidiomycota</taxon>
        <taxon>Pucciniomycotina</taxon>
        <taxon>Microbotryomycetes</taxon>
        <taxon>Sporidiobolales</taxon>
        <taxon>Sporidiobolaceae</taxon>
        <taxon>Sporobolomyces</taxon>
    </lineage>
</organism>
<feature type="non-terminal residue" evidence="4">
    <location>
        <position position="842"/>
    </location>
</feature>